<dbReference type="InterPro" id="IPR003593">
    <property type="entry name" value="AAA+_ATPase"/>
</dbReference>
<dbReference type="CDD" id="cd00009">
    <property type="entry name" value="AAA"/>
    <property type="match status" value="1"/>
</dbReference>
<sequence>MTPSQKASAILAQRRENDKKEQRMRIEEVYKKVPQIKALDKQIKELGFRTLSRIACGADTSEDEAKILFLTEEKKRILAENGFTDDYMDIKYYHDKCKDTGFVGTKMCTCRKQLIIDQKYDQSNIKNQISEENFSSFNINLFSKNTNKIYGVSPYENITYVIAGLKKFINNFAYETGNIYIYGDVGRGKTFLVNSIAKEILDRNFSVVYMTSTKLFKFLNDYLYAFEDRRENLEEKYRLIFDCDLLIIDDLGAEASRQSDRANLFDVVNERMNEGKPIIFSSNLNEEALEEFYGARIFSRIMGNNSRIYEIFGEDLRLR</sequence>
<dbReference type="InterPro" id="IPR027417">
    <property type="entry name" value="P-loop_NTPase"/>
</dbReference>
<evidence type="ECO:0000313" key="3">
    <source>
        <dbReference type="EMBL" id="KWZ78291.1"/>
    </source>
</evidence>
<dbReference type="Gene3D" id="3.40.50.300">
    <property type="entry name" value="P-loop containing nucleotide triphosphate hydrolases"/>
    <property type="match status" value="1"/>
</dbReference>
<dbReference type="Proteomes" id="UP000070383">
    <property type="component" value="Unassembled WGS sequence"/>
</dbReference>
<evidence type="ECO:0000256" key="1">
    <source>
        <dbReference type="SAM" id="MobiDB-lite"/>
    </source>
</evidence>
<dbReference type="STRING" id="33036.HMPREF3200_00826"/>
<gene>
    <name evidence="3" type="ORF">HMPREF3200_00826</name>
</gene>
<proteinExistence type="predicted"/>
<dbReference type="PANTHER" id="PTHR30050">
    <property type="entry name" value="CHROMOSOMAL REPLICATION INITIATOR PROTEIN DNAA"/>
    <property type="match status" value="1"/>
</dbReference>
<feature type="domain" description="AAA+ ATPase" evidence="2">
    <location>
        <begin position="175"/>
        <end position="307"/>
    </location>
</feature>
<name>A0A133KFF0_9FIRM</name>
<dbReference type="Pfam" id="PF00308">
    <property type="entry name" value="Bac_DnaA"/>
    <property type="match status" value="1"/>
</dbReference>
<feature type="region of interest" description="Disordered" evidence="1">
    <location>
        <begin position="1"/>
        <end position="22"/>
    </location>
</feature>
<keyword evidence="4" id="KW-1185">Reference proteome</keyword>
<dbReference type="PANTHER" id="PTHR30050:SF4">
    <property type="entry name" value="ATP-BINDING PROTEIN RV3427C IN INSERTION SEQUENCE-RELATED"/>
    <property type="match status" value="1"/>
</dbReference>
<feature type="compositionally biased region" description="Basic and acidic residues" evidence="1">
    <location>
        <begin position="13"/>
        <end position="22"/>
    </location>
</feature>
<dbReference type="SMART" id="SM00382">
    <property type="entry name" value="AAA"/>
    <property type="match status" value="1"/>
</dbReference>
<accession>A0A133KFF0</accession>
<evidence type="ECO:0000259" key="2">
    <source>
        <dbReference type="SMART" id="SM00382"/>
    </source>
</evidence>
<comment type="caution">
    <text evidence="3">The sequence shown here is derived from an EMBL/GenBank/DDBJ whole genome shotgun (WGS) entry which is preliminary data.</text>
</comment>
<dbReference type="PATRIC" id="fig|33036.3.peg.819"/>
<organism evidence="3 4">
    <name type="scientific">Anaerococcus tetradius</name>
    <dbReference type="NCBI Taxonomy" id="33036"/>
    <lineage>
        <taxon>Bacteria</taxon>
        <taxon>Bacillati</taxon>
        <taxon>Bacillota</taxon>
        <taxon>Tissierellia</taxon>
        <taxon>Tissierellales</taxon>
        <taxon>Peptoniphilaceae</taxon>
        <taxon>Anaerococcus</taxon>
    </lineage>
</organism>
<dbReference type="InterPro" id="IPR013317">
    <property type="entry name" value="DnaA_dom"/>
</dbReference>
<dbReference type="GO" id="GO:0006260">
    <property type="term" value="P:DNA replication"/>
    <property type="evidence" value="ECO:0007669"/>
    <property type="project" value="TreeGrafter"/>
</dbReference>
<dbReference type="OrthoDB" id="9776217at2"/>
<dbReference type="AlphaFoldDB" id="A0A133KFF0"/>
<reference evidence="4" key="1">
    <citation type="submission" date="2016-01" db="EMBL/GenBank/DDBJ databases">
        <authorList>
            <person name="Mitreva M."/>
            <person name="Pepin K.H."/>
            <person name="Mihindukulasuriya K.A."/>
            <person name="Fulton R."/>
            <person name="Fronick C."/>
            <person name="O'Laughlin M."/>
            <person name="Miner T."/>
            <person name="Herter B."/>
            <person name="Rosa B.A."/>
            <person name="Cordes M."/>
            <person name="Tomlinson C."/>
            <person name="Wollam A."/>
            <person name="Palsikar V.B."/>
            <person name="Mardis E.R."/>
            <person name="Wilson R.K."/>
        </authorList>
    </citation>
    <scope>NUCLEOTIDE SEQUENCE [LARGE SCALE GENOMIC DNA]</scope>
    <source>
        <strain evidence="4">MJR8151</strain>
    </source>
</reference>
<dbReference type="SUPFAM" id="SSF52540">
    <property type="entry name" value="P-loop containing nucleoside triphosphate hydrolases"/>
    <property type="match status" value="1"/>
</dbReference>
<dbReference type="EMBL" id="LRPM01000029">
    <property type="protein sequence ID" value="KWZ78291.1"/>
    <property type="molecule type" value="Genomic_DNA"/>
</dbReference>
<dbReference type="NCBIfam" id="NF005304">
    <property type="entry name" value="PRK06835.1"/>
    <property type="match status" value="1"/>
</dbReference>
<evidence type="ECO:0000313" key="4">
    <source>
        <dbReference type="Proteomes" id="UP000070383"/>
    </source>
</evidence>
<protein>
    <submittedName>
        <fullName evidence="3">Putative DNA replication protein DnaC</fullName>
    </submittedName>
</protein>
<dbReference type="RefSeq" id="WP_060929282.1">
    <property type="nucleotide sequence ID" value="NZ_CAMPUE010000015.1"/>
</dbReference>